<gene>
    <name evidence="1" type="ORF">C1N66_25760</name>
</gene>
<dbReference type="RefSeq" id="WP_151617893.1">
    <property type="nucleotide sequence ID" value="NZ_CP028009.1"/>
</dbReference>
<protein>
    <recommendedName>
        <fullName evidence="3">Group-specific protein</fullName>
    </recommendedName>
</protein>
<name>A0AB73UR13_BACCE</name>
<proteinExistence type="predicted"/>
<organism evidence="1 2">
    <name type="scientific">Bacillus cereus</name>
    <dbReference type="NCBI Taxonomy" id="1396"/>
    <lineage>
        <taxon>Bacteria</taxon>
        <taxon>Bacillati</taxon>
        <taxon>Bacillota</taxon>
        <taxon>Bacilli</taxon>
        <taxon>Bacillales</taxon>
        <taxon>Bacillaceae</taxon>
        <taxon>Bacillus</taxon>
        <taxon>Bacillus cereus group</taxon>
    </lineage>
</organism>
<sequence length="90" mass="10549">MENTYEVNPKRKESAQTIGHILNNCKMLLDLELHKLPNKYLLTVATDEVNGEYTEIKETEMLSFLTELRKFVNNTDDIDELIEELPFVNF</sequence>
<dbReference type="Proteomes" id="UP000464780">
    <property type="component" value="Chromosome"/>
</dbReference>
<evidence type="ECO:0000313" key="2">
    <source>
        <dbReference type="Proteomes" id="UP000464780"/>
    </source>
</evidence>
<accession>A0AB73UR13</accession>
<evidence type="ECO:0000313" key="1">
    <source>
        <dbReference type="EMBL" id="QHV46351.1"/>
    </source>
</evidence>
<dbReference type="EMBL" id="CP028009">
    <property type="protein sequence ID" value="QHV46351.1"/>
    <property type="molecule type" value="Genomic_DNA"/>
</dbReference>
<reference evidence="1 2" key="1">
    <citation type="submission" date="2018-03" db="EMBL/GenBank/DDBJ databases">
        <title>The complete genome of bacterial strain SGAir0260.</title>
        <authorList>
            <person name="Schuster S.C."/>
        </authorList>
    </citation>
    <scope>NUCLEOTIDE SEQUENCE [LARGE SCALE GENOMIC DNA]</scope>
    <source>
        <strain evidence="1 2">SGAir0260</strain>
    </source>
</reference>
<dbReference type="AlphaFoldDB" id="A0AB73UR13"/>
<evidence type="ECO:0008006" key="3">
    <source>
        <dbReference type="Google" id="ProtNLM"/>
    </source>
</evidence>